<evidence type="ECO:0000313" key="2">
    <source>
        <dbReference type="Proteomes" id="UP000298616"/>
    </source>
</evidence>
<evidence type="ECO:0000313" key="1">
    <source>
        <dbReference type="EMBL" id="QCK14646.1"/>
    </source>
</evidence>
<proteinExistence type="predicted"/>
<accession>A0A4D7JRX0</accession>
<dbReference type="AlphaFoldDB" id="A0A4D7JRX0"/>
<reference evidence="1 2" key="1">
    <citation type="submission" date="2018-04" db="EMBL/GenBank/DDBJ databases">
        <title>Complete genome uncultured novel isolate.</title>
        <authorList>
            <person name="Merlino G."/>
        </authorList>
    </citation>
    <scope>NUCLEOTIDE SEQUENCE [LARGE SCALE GENOMIC DNA]</scope>
    <source>
        <strain evidence="2">R1DC9</strain>
    </source>
</reference>
<gene>
    <name evidence="1" type="ORF">DCC35_07765</name>
</gene>
<organism evidence="1 2">
    <name type="scientific">Mangrovivirga cuniculi</name>
    <dbReference type="NCBI Taxonomy" id="2715131"/>
    <lineage>
        <taxon>Bacteria</taxon>
        <taxon>Pseudomonadati</taxon>
        <taxon>Bacteroidota</taxon>
        <taxon>Cytophagia</taxon>
        <taxon>Cytophagales</taxon>
        <taxon>Mangrovivirgaceae</taxon>
        <taxon>Mangrovivirga</taxon>
    </lineage>
</organism>
<keyword evidence="2" id="KW-1185">Reference proteome</keyword>
<dbReference type="InterPro" id="IPR032274">
    <property type="entry name" value="DUF4835"/>
</dbReference>
<dbReference type="OrthoDB" id="9773381at2"/>
<dbReference type="Pfam" id="PF16119">
    <property type="entry name" value="DUF4835"/>
    <property type="match status" value="1"/>
</dbReference>
<sequence>MISNSSIVKIFFLFLTILTVSHSGIAQELNCRVVVDDQQVDLTDKSVFNDLEQSLTRFLNESKWTNDSYEPYERIYCTFLITITSSPSIGNFNATVQIQSFRPVYNASYETRILNYGDRDWNFSYTISQPVIFNQNSFTDNLSSLLAFYAYMIIGMDYDTFSESGGTPYFEIANRIVNNAQQQGGGWDQFSNNRNRYWLVNNMISPQFLPYREAMYQYHRLGLDVFTDNPDEARRNIIEALEKISEVNKVSPNSVLITTFLDSKREEIINIFSEGDMAQRRQVYNIMLRLEPSKSSDYTQIIRN</sequence>
<dbReference type="EMBL" id="CP028923">
    <property type="protein sequence ID" value="QCK14646.1"/>
    <property type="molecule type" value="Genomic_DNA"/>
</dbReference>
<protein>
    <submittedName>
        <fullName evidence="1">DUF4835 domain-containing protein</fullName>
    </submittedName>
</protein>
<dbReference type="Proteomes" id="UP000298616">
    <property type="component" value="Chromosome"/>
</dbReference>
<name>A0A4D7JRX0_9BACT</name>
<dbReference type="KEGG" id="fpf:DCC35_07765"/>